<organism evidence="4 5">
    <name type="scientific">Parafrankia irregularis</name>
    <dbReference type="NCBI Taxonomy" id="795642"/>
    <lineage>
        <taxon>Bacteria</taxon>
        <taxon>Bacillati</taxon>
        <taxon>Actinomycetota</taxon>
        <taxon>Actinomycetes</taxon>
        <taxon>Frankiales</taxon>
        <taxon>Frankiaceae</taxon>
        <taxon>Parafrankia</taxon>
    </lineage>
</organism>
<keyword evidence="5" id="KW-1185">Reference proteome</keyword>
<protein>
    <submittedName>
        <fullName evidence="4">Acyltransferase family protein</fullName>
    </submittedName>
</protein>
<evidence type="ECO:0000256" key="2">
    <source>
        <dbReference type="SAM" id="Phobius"/>
    </source>
</evidence>
<gene>
    <name evidence="4" type="ORF">Ga0074812_102217</name>
</gene>
<feature type="transmembrane region" description="Helical" evidence="2">
    <location>
        <begin position="39"/>
        <end position="58"/>
    </location>
</feature>
<keyword evidence="4" id="KW-0012">Acyltransferase</keyword>
<dbReference type="PANTHER" id="PTHR23028">
    <property type="entry name" value="ACETYLTRANSFERASE"/>
    <property type="match status" value="1"/>
</dbReference>
<keyword evidence="4" id="KW-0808">Transferase</keyword>
<sequence>MRSRRLRPYLLMFLVASVGLVLGWTYVCAASGAVRTRVYFGLDTHIAPLLIGCMVAIWRDNRLRALAGPAGDSAGGEEKGRERPARGAASTVTMAAVRRWTTGRRLGVLGLPAGIAMLVLCFAGPSKEQYLPNWIDYAAYVPTAALGAILILGCDVNREARWVKLLGAPKMAWLGKITYSIYLWHYPFISASAGQVVPRIGLWPGVFVAAVGTTIAAYLANRFIEKPIQARRPKWSDTPRGPARPRDDAAGPSPADAPRPDSEADRSGRAPGAPGRDLPDLPELAEGPDSLELPDPRDRERNRDWDREPVAAMSRSDGDVDWVDEGYPQRDRDPLPAQGGWRGATGLPVTSGFGRPQPGDVTYDQPDGPAVYEHGPAVGAVRTAGMEPTPVPDWARYPSTGRHGPDDRFPAGDPRAAASVVGETMNLQLPALTDPRADAGRRPTPTPRPGHDSGHHGRAFAHGPVSGQGPGHAHGPVSGHDAGGRPPAGRPGPGPGRDRHPGPAQGPDHEYPAGRQPAGARDGRDARAGRSERESAQPDPLFGPIPGAGGDW</sequence>
<dbReference type="GO" id="GO:0016020">
    <property type="term" value="C:membrane"/>
    <property type="evidence" value="ECO:0007669"/>
    <property type="project" value="TreeGrafter"/>
</dbReference>
<dbReference type="InterPro" id="IPR002656">
    <property type="entry name" value="Acyl_transf_3_dom"/>
</dbReference>
<dbReference type="InterPro" id="IPR050879">
    <property type="entry name" value="Acyltransferase_3"/>
</dbReference>
<evidence type="ECO:0000259" key="3">
    <source>
        <dbReference type="Pfam" id="PF01757"/>
    </source>
</evidence>
<feature type="compositionally biased region" description="Basic and acidic residues" evidence="1">
    <location>
        <begin position="521"/>
        <end position="536"/>
    </location>
</feature>
<feature type="region of interest" description="Disordered" evidence="1">
    <location>
        <begin position="230"/>
        <end position="552"/>
    </location>
</feature>
<keyword evidence="2" id="KW-0472">Membrane</keyword>
<feature type="compositionally biased region" description="Basic and acidic residues" evidence="1">
    <location>
        <begin position="258"/>
        <end position="268"/>
    </location>
</feature>
<keyword evidence="2" id="KW-0812">Transmembrane</keyword>
<feature type="transmembrane region" description="Helical" evidence="2">
    <location>
        <begin position="106"/>
        <end position="125"/>
    </location>
</feature>
<dbReference type="PANTHER" id="PTHR23028:SF53">
    <property type="entry name" value="ACYL_TRANSF_3 DOMAIN-CONTAINING PROTEIN"/>
    <property type="match status" value="1"/>
</dbReference>
<accession>A0A0S4QFD9</accession>
<feature type="compositionally biased region" description="Basic and acidic residues" evidence="1">
    <location>
        <begin position="496"/>
        <end position="512"/>
    </location>
</feature>
<dbReference type="Proteomes" id="UP000198802">
    <property type="component" value="Unassembled WGS sequence"/>
</dbReference>
<evidence type="ECO:0000313" key="5">
    <source>
        <dbReference type="Proteomes" id="UP000198802"/>
    </source>
</evidence>
<keyword evidence="2" id="KW-1133">Transmembrane helix</keyword>
<name>A0A0S4QFD9_9ACTN</name>
<dbReference type="GO" id="GO:0016747">
    <property type="term" value="F:acyltransferase activity, transferring groups other than amino-acyl groups"/>
    <property type="evidence" value="ECO:0007669"/>
    <property type="project" value="InterPro"/>
</dbReference>
<feature type="domain" description="Acyltransferase 3" evidence="3">
    <location>
        <begin position="4"/>
        <end position="220"/>
    </location>
</feature>
<dbReference type="AlphaFoldDB" id="A0A0S4QFD9"/>
<dbReference type="Pfam" id="PF01757">
    <property type="entry name" value="Acyl_transf_3"/>
    <property type="match status" value="1"/>
</dbReference>
<evidence type="ECO:0000313" key="4">
    <source>
        <dbReference type="EMBL" id="CUU54211.1"/>
    </source>
</evidence>
<feature type="transmembrane region" description="Helical" evidence="2">
    <location>
        <begin position="137"/>
        <end position="156"/>
    </location>
</feature>
<feature type="compositionally biased region" description="Basic and acidic residues" evidence="1">
    <location>
        <begin position="294"/>
        <end position="309"/>
    </location>
</feature>
<dbReference type="GO" id="GO:0009103">
    <property type="term" value="P:lipopolysaccharide biosynthetic process"/>
    <property type="evidence" value="ECO:0007669"/>
    <property type="project" value="TreeGrafter"/>
</dbReference>
<dbReference type="EMBL" id="FAOZ01000002">
    <property type="protein sequence ID" value="CUU54211.1"/>
    <property type="molecule type" value="Genomic_DNA"/>
</dbReference>
<evidence type="ECO:0000256" key="1">
    <source>
        <dbReference type="SAM" id="MobiDB-lite"/>
    </source>
</evidence>
<reference evidence="5" key="1">
    <citation type="submission" date="2015-11" db="EMBL/GenBank/DDBJ databases">
        <authorList>
            <person name="Varghese N."/>
        </authorList>
    </citation>
    <scope>NUCLEOTIDE SEQUENCE [LARGE SCALE GENOMIC DNA]</scope>
    <source>
        <strain evidence="5">DSM 45899</strain>
    </source>
</reference>
<proteinExistence type="predicted"/>
<feature type="transmembrane region" description="Helical" evidence="2">
    <location>
        <begin position="202"/>
        <end position="224"/>
    </location>
</feature>